<dbReference type="Proteomes" id="UP000886741">
    <property type="component" value="Unassembled WGS sequence"/>
</dbReference>
<reference evidence="5" key="1">
    <citation type="submission" date="2020-10" db="EMBL/GenBank/DDBJ databases">
        <authorList>
            <person name="Gilroy R."/>
        </authorList>
    </citation>
    <scope>NUCLEOTIDE SEQUENCE</scope>
    <source>
        <strain evidence="5">ChiBcec16-1751</strain>
    </source>
</reference>
<feature type="region of interest" description="Disordered" evidence="4">
    <location>
        <begin position="282"/>
        <end position="304"/>
    </location>
</feature>
<organism evidence="5 6">
    <name type="scientific">Candidatus Avoscillospira avistercoris</name>
    <dbReference type="NCBI Taxonomy" id="2840707"/>
    <lineage>
        <taxon>Bacteria</taxon>
        <taxon>Bacillati</taxon>
        <taxon>Bacillota</taxon>
        <taxon>Clostridia</taxon>
        <taxon>Eubacteriales</taxon>
        <taxon>Oscillospiraceae</taxon>
        <taxon>Oscillospiraceae incertae sedis</taxon>
        <taxon>Candidatus Avoscillospira</taxon>
    </lineage>
</organism>
<dbReference type="AlphaFoldDB" id="A0A9D1F990"/>
<name>A0A9D1F990_9FIRM</name>
<comment type="caution">
    <text evidence="5">The sequence shown here is derived from an EMBL/GenBank/DDBJ whole genome shotgun (WGS) entry which is preliminary data.</text>
</comment>
<dbReference type="InterPro" id="IPR005648">
    <property type="entry name" value="FlgD"/>
</dbReference>
<protein>
    <recommendedName>
        <fullName evidence="3">Basal-body rod modification protein FlgD</fullName>
    </recommendedName>
</protein>
<evidence type="ECO:0000256" key="4">
    <source>
        <dbReference type="SAM" id="MobiDB-lite"/>
    </source>
</evidence>
<sequence length="304" mass="33004">MDTELMPMAINSVSAQSRTQTARTDSTYTGNMNINIKDEEDQFGLDFEDFLQLMVQQLKNQTMDNTADTGEMLNQMVQMSTVQMLSSVKESMQTMVDANMLTYAASLVGKEVTVGQYDEKGNLTQIVGQVTGTGTYQGLPVIFVNGKQYYLYEIMAIGKIPEGLLDVQVTPPITATPTEDQAPGDGVKGKYTYNMEGLAFDRTGTVIVTLGGQEYEVSVTADMTKEKFTEALEKVYNKNPLSDPAGGKLEFTNNGDGTFMLEAAKEGAWSALTLAGQAINIKSKPTDTDSGEDGGEGETTTQRI</sequence>
<accession>A0A9D1F990</accession>
<comment type="similarity">
    <text evidence="1 3">Belongs to the FlgD family.</text>
</comment>
<evidence type="ECO:0000256" key="1">
    <source>
        <dbReference type="ARBA" id="ARBA00010577"/>
    </source>
</evidence>
<proteinExistence type="inferred from homology"/>
<dbReference type="EMBL" id="DVJJ01000075">
    <property type="protein sequence ID" value="HIS64668.1"/>
    <property type="molecule type" value="Genomic_DNA"/>
</dbReference>
<evidence type="ECO:0000256" key="3">
    <source>
        <dbReference type="RuleBase" id="RU362076"/>
    </source>
</evidence>
<keyword evidence="2 3" id="KW-1005">Bacterial flagellum biogenesis</keyword>
<dbReference type="Pfam" id="PF03963">
    <property type="entry name" value="FlgD"/>
    <property type="match status" value="1"/>
</dbReference>
<gene>
    <name evidence="5" type="ORF">IAA83_04765</name>
</gene>
<reference evidence="5" key="2">
    <citation type="journal article" date="2021" name="PeerJ">
        <title>Extensive microbial diversity within the chicken gut microbiome revealed by metagenomics and culture.</title>
        <authorList>
            <person name="Gilroy R."/>
            <person name="Ravi A."/>
            <person name="Getino M."/>
            <person name="Pursley I."/>
            <person name="Horton D.L."/>
            <person name="Alikhan N.F."/>
            <person name="Baker D."/>
            <person name="Gharbi K."/>
            <person name="Hall N."/>
            <person name="Watson M."/>
            <person name="Adriaenssens E.M."/>
            <person name="Foster-Nyarko E."/>
            <person name="Jarju S."/>
            <person name="Secka A."/>
            <person name="Antonio M."/>
            <person name="Oren A."/>
            <person name="Chaudhuri R.R."/>
            <person name="La Ragione R."/>
            <person name="Hildebrand F."/>
            <person name="Pallen M.J."/>
        </authorList>
    </citation>
    <scope>NUCLEOTIDE SEQUENCE</scope>
    <source>
        <strain evidence="5">ChiBcec16-1751</strain>
    </source>
</reference>
<evidence type="ECO:0000313" key="5">
    <source>
        <dbReference type="EMBL" id="HIS64668.1"/>
    </source>
</evidence>
<evidence type="ECO:0000256" key="2">
    <source>
        <dbReference type="ARBA" id="ARBA00022795"/>
    </source>
</evidence>
<dbReference type="GO" id="GO:0044781">
    <property type="term" value="P:bacterial-type flagellum organization"/>
    <property type="evidence" value="ECO:0007669"/>
    <property type="project" value="UniProtKB-UniRule"/>
</dbReference>
<evidence type="ECO:0000313" key="6">
    <source>
        <dbReference type="Proteomes" id="UP000886741"/>
    </source>
</evidence>
<comment type="function">
    <text evidence="3">Required for flagellar hook formation. May act as a scaffolding protein.</text>
</comment>